<organism evidence="3">
    <name type="scientific">Schistosoma curassoni</name>
    <dbReference type="NCBI Taxonomy" id="6186"/>
    <lineage>
        <taxon>Eukaryota</taxon>
        <taxon>Metazoa</taxon>
        <taxon>Spiralia</taxon>
        <taxon>Lophotrochozoa</taxon>
        <taxon>Platyhelminthes</taxon>
        <taxon>Trematoda</taxon>
        <taxon>Digenea</taxon>
        <taxon>Strigeidida</taxon>
        <taxon>Schistosomatoidea</taxon>
        <taxon>Schistosomatidae</taxon>
        <taxon>Schistosoma</taxon>
    </lineage>
</organism>
<dbReference type="AlphaFoldDB" id="A0A183KKN8"/>
<protein>
    <submittedName>
        <fullName evidence="1 3">Uncharacterized protein</fullName>
    </submittedName>
</protein>
<evidence type="ECO:0000313" key="3">
    <source>
        <dbReference type="WBParaSite" id="SCUD_0001560301-mRNA-1"/>
    </source>
</evidence>
<accession>A0A183KKN8</accession>
<dbReference type="STRING" id="6186.A0A183KKN8"/>
<evidence type="ECO:0000313" key="2">
    <source>
        <dbReference type="Proteomes" id="UP000279833"/>
    </source>
</evidence>
<gene>
    <name evidence="1" type="ORF">SCUD_LOCUS15600</name>
</gene>
<evidence type="ECO:0000313" key="1">
    <source>
        <dbReference type="EMBL" id="VDP59651.1"/>
    </source>
</evidence>
<dbReference type="EMBL" id="UZAK01037770">
    <property type="protein sequence ID" value="VDP59651.1"/>
    <property type="molecule type" value="Genomic_DNA"/>
</dbReference>
<proteinExistence type="predicted"/>
<dbReference type="WBParaSite" id="SCUD_0001560301-mRNA-1">
    <property type="protein sequence ID" value="SCUD_0001560301-mRNA-1"/>
    <property type="gene ID" value="SCUD_0001560301"/>
</dbReference>
<name>A0A183KKN8_9TREM</name>
<reference evidence="1 2" key="2">
    <citation type="submission" date="2018-11" db="EMBL/GenBank/DDBJ databases">
        <authorList>
            <consortium name="Pathogen Informatics"/>
        </authorList>
    </citation>
    <scope>NUCLEOTIDE SEQUENCE [LARGE SCALE GENOMIC DNA]</scope>
    <source>
        <strain evidence="1">Dakar</strain>
        <strain evidence="2">Dakar, Senegal</strain>
    </source>
</reference>
<dbReference type="Proteomes" id="UP000279833">
    <property type="component" value="Unassembled WGS sequence"/>
</dbReference>
<keyword evidence="2" id="KW-1185">Reference proteome</keyword>
<sequence>MRKIRRSLHCGFAAAKQAAQRHAEEVYFQSLLNQDIADSVTQPELSYDSPKEIITCRNSRLSTMRPDNVVIANGRPGFVTQIAHGGRIRFRAFCNPLDLYTDPFPSSNIAVTELSSRIDKLIALHVRLSMGVMDRCTEQVDNSTIAFLLRTREELRSFEIALDELKFRDKFVDRSYELISDDPRKSAKARLTHILSPELTITYTLHRTKSKFGISVLCSRFRSATCPEKDAIHAMNVASQAFLHDARDEVNKRGWRSKERVG</sequence>
<reference evidence="3" key="1">
    <citation type="submission" date="2016-06" db="UniProtKB">
        <authorList>
            <consortium name="WormBaseParasite"/>
        </authorList>
    </citation>
    <scope>IDENTIFICATION</scope>
</reference>